<sequence>MFLPFRPLLQFIVLESYRAIEAKTVSDRTRLVISNRP</sequence>
<dbReference type="KEGG" id="rsin:B6N60_00770"/>
<gene>
    <name evidence="1" type="ORF">B6N60_00770</name>
</gene>
<keyword evidence="2" id="KW-1185">Reference proteome</keyword>
<evidence type="ECO:0000313" key="1">
    <source>
        <dbReference type="EMBL" id="QXE22090.1"/>
    </source>
</evidence>
<organism evidence="1 2">
    <name type="scientific">Richelia sinica FACHB-800</name>
    <dbReference type="NCBI Taxonomy" id="1357546"/>
    <lineage>
        <taxon>Bacteria</taxon>
        <taxon>Bacillati</taxon>
        <taxon>Cyanobacteriota</taxon>
        <taxon>Cyanophyceae</taxon>
        <taxon>Nostocales</taxon>
        <taxon>Nostocaceae</taxon>
        <taxon>Richelia</taxon>
    </lineage>
</organism>
<dbReference type="Proteomes" id="UP000683511">
    <property type="component" value="Chromosome"/>
</dbReference>
<accession>A0A975T4T5</accession>
<evidence type="ECO:0000313" key="2">
    <source>
        <dbReference type="Proteomes" id="UP000683511"/>
    </source>
</evidence>
<proteinExistence type="predicted"/>
<protein>
    <submittedName>
        <fullName evidence="1">Uncharacterized protein</fullName>
    </submittedName>
</protein>
<dbReference type="EMBL" id="CP021056">
    <property type="protein sequence ID" value="QXE22090.1"/>
    <property type="molecule type" value="Genomic_DNA"/>
</dbReference>
<reference evidence="1" key="1">
    <citation type="submission" date="2017-04" db="EMBL/GenBank/DDBJ databases">
        <title>Genome deletions in a multicellular cyanobacterial endosymbiont for morphological adaptation in marine diatoms.</title>
        <authorList>
            <person name="Wang Y."/>
            <person name="Gao H."/>
            <person name="Li R."/>
            <person name="Xu X."/>
        </authorList>
    </citation>
    <scope>NUCLEOTIDE SEQUENCE</scope>
    <source>
        <strain evidence="1">FACHB 800</strain>
    </source>
</reference>
<dbReference type="AlphaFoldDB" id="A0A975T4T5"/>
<name>A0A975T4T5_9NOST</name>